<reference evidence="1 2" key="1">
    <citation type="submission" date="2016-10" db="EMBL/GenBank/DDBJ databases">
        <authorList>
            <person name="de Groot N.N."/>
        </authorList>
    </citation>
    <scope>NUCLEOTIDE SEQUENCE [LARGE SCALE GENOMIC DNA]</scope>
    <source>
        <strain evidence="1">MBHS1</strain>
    </source>
</reference>
<sequence>MAEAALKQEGLTPEDYLKGEQYSQERHEYIDGEVYAMAGESKAYNTITLRSENFITSATWLVFFSIFCVPKTVT</sequence>
<dbReference type="InterPro" id="IPR012296">
    <property type="entry name" value="Nuclease_put_TT1808"/>
</dbReference>
<name>A0A1H6FF61_9GAMM</name>
<gene>
    <name evidence="1" type="ORF">MBHS_03522</name>
</gene>
<keyword evidence="2" id="KW-1185">Reference proteome</keyword>
<evidence type="ECO:0000313" key="1">
    <source>
        <dbReference type="EMBL" id="SEH07644.1"/>
    </source>
</evidence>
<accession>A0A1H6FF61</accession>
<organism evidence="1 2">
    <name type="scientific">Candidatus Venteria ishoeyi</name>
    <dbReference type="NCBI Taxonomy" id="1899563"/>
    <lineage>
        <taxon>Bacteria</taxon>
        <taxon>Pseudomonadati</taxon>
        <taxon>Pseudomonadota</taxon>
        <taxon>Gammaproteobacteria</taxon>
        <taxon>Thiotrichales</taxon>
        <taxon>Thiotrichaceae</taxon>
        <taxon>Venteria</taxon>
    </lineage>
</organism>
<protein>
    <submittedName>
        <fullName evidence="1">Uncharacterized protein</fullName>
    </submittedName>
</protein>
<proteinExistence type="predicted"/>
<dbReference type="Proteomes" id="UP000236724">
    <property type="component" value="Unassembled WGS sequence"/>
</dbReference>
<dbReference type="Gene3D" id="3.90.1570.10">
    <property type="entry name" value="tt1808, chain A"/>
    <property type="match status" value="1"/>
</dbReference>
<dbReference type="EMBL" id="FMSV02000537">
    <property type="protein sequence ID" value="SEH07644.1"/>
    <property type="molecule type" value="Genomic_DNA"/>
</dbReference>
<dbReference type="AlphaFoldDB" id="A0A1H6FF61"/>
<evidence type="ECO:0000313" key="2">
    <source>
        <dbReference type="Proteomes" id="UP000236724"/>
    </source>
</evidence>